<evidence type="ECO:0000313" key="2">
    <source>
        <dbReference type="Proteomes" id="UP000006697"/>
    </source>
</evidence>
<keyword evidence="2" id="KW-1185">Reference proteome</keyword>
<dbReference type="KEGG" id="har:HEAR0677"/>
<dbReference type="Proteomes" id="UP000006697">
    <property type="component" value="Chromosome"/>
</dbReference>
<evidence type="ECO:0000313" key="1">
    <source>
        <dbReference type="EMBL" id="CAL60871.1"/>
    </source>
</evidence>
<protein>
    <submittedName>
        <fullName evidence="1">Uncharacterized protein</fullName>
    </submittedName>
</protein>
<dbReference type="HOGENOM" id="CLU_2569168_0_0_4"/>
<proteinExistence type="predicted"/>
<dbReference type="STRING" id="204773.HEAR0677"/>
<reference evidence="1 2" key="1">
    <citation type="journal article" date="2007" name="PLoS Genet.">
        <title>A tale of two oxidation states: bacterial colonization of arsenic-rich environments.</title>
        <authorList>
            <person name="Muller D."/>
            <person name="Medigue C."/>
            <person name="Koechler S."/>
            <person name="Barbe V."/>
            <person name="Barakat M."/>
            <person name="Talla E."/>
            <person name="Bonnefoy V."/>
            <person name="Krin E."/>
            <person name="Arsene-Ploetze F."/>
            <person name="Carapito C."/>
            <person name="Chandler M."/>
            <person name="Cournoyer B."/>
            <person name="Cruveiller S."/>
            <person name="Dossat C."/>
            <person name="Duval S."/>
            <person name="Heymann M."/>
            <person name="Leize E."/>
            <person name="Lieutaud A."/>
            <person name="Lievremont D."/>
            <person name="Makita Y."/>
            <person name="Mangenot S."/>
            <person name="Nitschke W."/>
            <person name="Ortet P."/>
            <person name="Perdrial N."/>
            <person name="Schoepp B."/>
            <person name="Siguier N."/>
            <person name="Simeonova D.D."/>
            <person name="Rouy Z."/>
            <person name="Segurens B."/>
            <person name="Turlin E."/>
            <person name="Vallenet D."/>
            <person name="Van Dorsselaer A."/>
            <person name="Weiss S."/>
            <person name="Weissenbach J."/>
            <person name="Lett M.C."/>
            <person name="Danchin A."/>
            <person name="Bertin P.N."/>
        </authorList>
    </citation>
    <scope>NUCLEOTIDE SEQUENCE [LARGE SCALE GENOMIC DNA]</scope>
    <source>
        <strain evidence="2">ULPAs1</strain>
    </source>
</reference>
<dbReference type="AlphaFoldDB" id="A4G2Y4"/>
<gene>
    <name evidence="1" type="ordered locus">HEAR0677</name>
</gene>
<dbReference type="EMBL" id="CU207211">
    <property type="protein sequence ID" value="CAL60871.1"/>
    <property type="molecule type" value="Genomic_DNA"/>
</dbReference>
<accession>A4G2Y4</accession>
<name>A4G2Y4_HERAR</name>
<organism evidence="1 2">
    <name type="scientific">Herminiimonas arsenicoxydans</name>
    <dbReference type="NCBI Taxonomy" id="204773"/>
    <lineage>
        <taxon>Bacteria</taxon>
        <taxon>Pseudomonadati</taxon>
        <taxon>Pseudomonadota</taxon>
        <taxon>Betaproteobacteria</taxon>
        <taxon>Burkholderiales</taxon>
        <taxon>Oxalobacteraceae</taxon>
        <taxon>Herminiimonas</taxon>
    </lineage>
</organism>
<sequence length="81" mass="9279">MTDAATEKKRVKKRQTLRLYPFVIEEPLAANSALAHNFQLTMSNDPAVVVPKFCHATVVRIRDVVVNRHFFLYLDNKIPLA</sequence>